<sequence>MISRILIKKIKKHGFSKKDSFTIIDVAPKEYYKLVKIDKLYFAKIVLGFRKILENIKPHDNIVETMPDGTLCKTMVGNEFVLSLSDLIKIADSLYFPPNSNKENEENSKYYNILHKIIQTVQKHGYHNRVIFVLEKN</sequence>
<evidence type="ECO:0000313" key="1">
    <source>
        <dbReference type="EMBL" id="DAF43791.1"/>
    </source>
</evidence>
<organism evidence="1">
    <name type="scientific">Myoviridae sp. ctNQV2</name>
    <dbReference type="NCBI Taxonomy" id="2827683"/>
    <lineage>
        <taxon>Viruses</taxon>
        <taxon>Duplodnaviria</taxon>
        <taxon>Heunggongvirae</taxon>
        <taxon>Uroviricota</taxon>
        <taxon>Caudoviricetes</taxon>
    </lineage>
</organism>
<accession>A0A8S5RYZ8</accession>
<name>A0A8S5RYZ8_9CAUD</name>
<proteinExistence type="predicted"/>
<dbReference type="EMBL" id="BK032510">
    <property type="protein sequence ID" value="DAF43791.1"/>
    <property type="molecule type" value="Genomic_DNA"/>
</dbReference>
<protein>
    <submittedName>
        <fullName evidence="1">Uncharacterized protein</fullName>
    </submittedName>
</protein>
<reference evidence="1" key="1">
    <citation type="journal article" date="2021" name="Proc. Natl. Acad. Sci. U.S.A.">
        <title>A Catalog of Tens of Thousands of Viruses from Human Metagenomes Reveals Hidden Associations with Chronic Diseases.</title>
        <authorList>
            <person name="Tisza M.J."/>
            <person name="Buck C.B."/>
        </authorList>
    </citation>
    <scope>NUCLEOTIDE SEQUENCE</scope>
    <source>
        <strain evidence="1">CtNQV2</strain>
    </source>
</reference>